<dbReference type="GO" id="GO:0003723">
    <property type="term" value="F:RNA binding"/>
    <property type="evidence" value="ECO:0007669"/>
    <property type="project" value="UniProtKB-UniRule"/>
</dbReference>
<keyword evidence="5" id="KW-1185">Reference proteome</keyword>
<dbReference type="NCBIfam" id="TIGR00086">
    <property type="entry name" value="smpB"/>
    <property type="match status" value="1"/>
</dbReference>
<evidence type="ECO:0000256" key="1">
    <source>
        <dbReference type="ARBA" id="ARBA00022490"/>
    </source>
</evidence>
<dbReference type="InterPro" id="IPR000037">
    <property type="entry name" value="SsrA-bd_prot"/>
</dbReference>
<dbReference type="GO" id="GO:0070930">
    <property type="term" value="P:trans-translation-dependent protein tagging"/>
    <property type="evidence" value="ECO:0007669"/>
    <property type="project" value="TreeGrafter"/>
</dbReference>
<comment type="caution">
    <text evidence="4">The sequence shown here is derived from an EMBL/GenBank/DDBJ whole genome shotgun (WGS) entry which is preliminary data.</text>
</comment>
<organism evidence="4 5">
    <name type="scientific">Helcococcus ovis</name>
    <dbReference type="NCBI Taxonomy" id="72026"/>
    <lineage>
        <taxon>Bacteria</taxon>
        <taxon>Bacillati</taxon>
        <taxon>Bacillota</taxon>
        <taxon>Tissierellia</taxon>
        <taxon>Tissierellales</taxon>
        <taxon>Peptoniphilaceae</taxon>
        <taxon>Helcococcus</taxon>
    </lineage>
</organism>
<gene>
    <name evidence="3 4" type="primary">smpB</name>
    <name evidence="4" type="ORF">EQF91_04035</name>
</gene>
<dbReference type="GeneID" id="97030710"/>
<comment type="similarity">
    <text evidence="3">Belongs to the SmpB family.</text>
</comment>
<dbReference type="RefSeq" id="WP_134711704.1">
    <property type="nucleotide sequence ID" value="NZ_CP119081.1"/>
</dbReference>
<dbReference type="Gene3D" id="2.40.280.10">
    <property type="match status" value="1"/>
</dbReference>
<dbReference type="PROSITE" id="PS01317">
    <property type="entry name" value="SSRP"/>
    <property type="match status" value="1"/>
</dbReference>
<comment type="subcellular location">
    <subcellularLocation>
        <location evidence="3">Cytoplasm</location>
    </subcellularLocation>
    <text evidence="3">The tmRNA-SmpB complex associates with stalled 70S ribosomes.</text>
</comment>
<dbReference type="HAMAP" id="MF_00023">
    <property type="entry name" value="SmpB"/>
    <property type="match status" value="1"/>
</dbReference>
<keyword evidence="1 3" id="KW-0963">Cytoplasm</keyword>
<evidence type="ECO:0000313" key="4">
    <source>
        <dbReference type="EMBL" id="TFF66482.1"/>
    </source>
</evidence>
<accession>A0A4R9C1J2</accession>
<dbReference type="OrthoDB" id="9805462at2"/>
<dbReference type="CDD" id="cd09294">
    <property type="entry name" value="SmpB"/>
    <property type="match status" value="1"/>
</dbReference>
<dbReference type="GO" id="GO:0070929">
    <property type="term" value="P:trans-translation"/>
    <property type="evidence" value="ECO:0007669"/>
    <property type="project" value="UniProtKB-UniRule"/>
</dbReference>
<dbReference type="Pfam" id="PF01668">
    <property type="entry name" value="SmpB"/>
    <property type="match status" value="1"/>
</dbReference>
<dbReference type="Proteomes" id="UP000297454">
    <property type="component" value="Unassembled WGS sequence"/>
</dbReference>
<protein>
    <recommendedName>
        <fullName evidence="3">SsrA-binding protein</fullName>
    </recommendedName>
    <alternativeName>
        <fullName evidence="3">Small protein B</fullName>
    </alternativeName>
</protein>
<dbReference type="GO" id="GO:0005829">
    <property type="term" value="C:cytosol"/>
    <property type="evidence" value="ECO:0007669"/>
    <property type="project" value="TreeGrafter"/>
</dbReference>
<dbReference type="EMBL" id="SCFR01000010">
    <property type="protein sequence ID" value="TFF66482.1"/>
    <property type="molecule type" value="Genomic_DNA"/>
</dbReference>
<dbReference type="InterPro" id="IPR023620">
    <property type="entry name" value="SmpB"/>
</dbReference>
<dbReference type="SUPFAM" id="SSF74982">
    <property type="entry name" value="Small protein B (SmpB)"/>
    <property type="match status" value="1"/>
</dbReference>
<dbReference type="InterPro" id="IPR020081">
    <property type="entry name" value="SsrA-bd_prot_CS"/>
</dbReference>
<dbReference type="PANTHER" id="PTHR30308:SF2">
    <property type="entry name" value="SSRA-BINDING PROTEIN"/>
    <property type="match status" value="1"/>
</dbReference>
<reference evidence="4 5" key="1">
    <citation type="submission" date="2019-01" db="EMBL/GenBank/DDBJ databases">
        <title>Draft Genome Sequences of Helcococcus ovis Strains Isolated from the Uterus and Vagina of Dairy Cows with Metritis.</title>
        <authorList>
            <person name="Cunha F."/>
            <person name="Jeon S.J."/>
            <person name="Kutzer P."/>
            <person name="Galvao K.N."/>
        </authorList>
    </citation>
    <scope>NUCLEOTIDE SEQUENCE [LARGE SCALE GENOMIC DNA]</scope>
    <source>
        <strain evidence="4 5">KG-37</strain>
    </source>
</reference>
<keyword evidence="2 3" id="KW-0694">RNA-binding</keyword>
<dbReference type="AlphaFoldDB" id="A0A4R9C1J2"/>
<name>A0A4R9C1J2_9FIRM</name>
<dbReference type="PANTHER" id="PTHR30308">
    <property type="entry name" value="TMRNA-BINDING COMPONENT OF TRANS-TRANSLATION TAGGING COMPLEX"/>
    <property type="match status" value="1"/>
</dbReference>
<dbReference type="NCBIfam" id="NF003843">
    <property type="entry name" value="PRK05422.1"/>
    <property type="match status" value="1"/>
</dbReference>
<evidence type="ECO:0000313" key="5">
    <source>
        <dbReference type="Proteomes" id="UP000297454"/>
    </source>
</evidence>
<proteinExistence type="inferred from homology"/>
<sequence length="151" mass="17483">MSVKTLARNKKAKHDFNLEDYFEAGIVLEGNEVKSIKAGQVSIKESFCQIRNNEVYIVGMHVTPYSYGNNFSKQDPLRTRKLLLNKKEIRKILSKVSEKGYAFLPLEVKDKDGLVKIDIAIGKGKKLYDKRNDLKEKDDKRRVERALKDMY</sequence>
<comment type="function">
    <text evidence="3">Required for rescue of stalled ribosomes mediated by trans-translation. Binds to transfer-messenger RNA (tmRNA), required for stable association of tmRNA with ribosomes. tmRNA and SmpB together mimic tRNA shape, replacing the anticodon stem-loop with SmpB. tmRNA is encoded by the ssrA gene; the 2 termini fold to resemble tRNA(Ala) and it encodes a 'tag peptide', a short internal open reading frame. During trans-translation Ala-aminoacylated tmRNA acts like a tRNA, entering the A-site of stalled ribosomes, displacing the stalled mRNA. The ribosome then switches to translate the ORF on the tmRNA; the nascent peptide is terminated with the 'tag peptide' encoded by the tmRNA and targeted for degradation. The ribosome is freed to recommence translation, which seems to be the essential function of trans-translation.</text>
</comment>
<evidence type="ECO:0000256" key="2">
    <source>
        <dbReference type="ARBA" id="ARBA00022884"/>
    </source>
</evidence>
<evidence type="ECO:0000256" key="3">
    <source>
        <dbReference type="HAMAP-Rule" id="MF_00023"/>
    </source>
</evidence>